<sequence>MSLFQNIQRFFSTHAETSDRHPSEELKSRYYKAASKEALNAVKEVLEGLDGCKVTSVSEERGEISAEVKKTRKAFVVATVVSIRPFDTAVDFNVSTETFLPTDFGYSRGLVSTLYSELDGKLQESVHSNN</sequence>
<name>A0A415JCR9_BACLI</name>
<evidence type="ECO:0000313" key="2">
    <source>
        <dbReference type="EMBL" id="TWL34108.1"/>
    </source>
</evidence>
<evidence type="ECO:0000313" key="1">
    <source>
        <dbReference type="EMBL" id="QPR74581.1"/>
    </source>
</evidence>
<dbReference type="AlphaFoldDB" id="A0A415JCR9"/>
<reference evidence="2 3" key="1">
    <citation type="submission" date="2019-06" db="EMBL/GenBank/DDBJ databases">
        <title>Genome sequence analysis of &gt;100 Bacillus licheniformis strains suggests intrinsic resistance to this species.</title>
        <authorList>
            <person name="Wels M."/>
            <person name="Siezen R.J."/>
            <person name="Johansen E."/>
            <person name="Stuer-Lauridsen B."/>
            <person name="Bjerre K."/>
            <person name="Nielsen B.K.K."/>
        </authorList>
    </citation>
    <scope>NUCLEOTIDE SEQUENCE [LARGE SCALE GENOMIC DNA]</scope>
    <source>
        <strain evidence="2 3">BAC-16736</strain>
    </source>
</reference>
<evidence type="ECO:0000313" key="4">
    <source>
        <dbReference type="Proteomes" id="UP000595038"/>
    </source>
</evidence>
<dbReference type="RefSeq" id="WP_003184295.1">
    <property type="nucleotide sequence ID" value="NZ_BOQU01000004.1"/>
</dbReference>
<accession>A0A415JCR9</accession>
<reference evidence="1 4" key="2">
    <citation type="submission" date="2020-12" db="EMBL/GenBank/DDBJ databases">
        <title>FDA dAtabase for Regulatory Grade micrObial Sequences (FDA-ARGOS): Supporting development and validation of Infectious Disease Dx tests.</title>
        <authorList>
            <person name="Nelson B."/>
            <person name="Plummer A."/>
            <person name="Tallon L."/>
            <person name="Sadzewicz L."/>
            <person name="Zhao X."/>
            <person name="Boylan J."/>
            <person name="Ott S."/>
            <person name="Bowen H."/>
            <person name="Vavikolanu K."/>
            <person name="Mehta A."/>
            <person name="Aluvathingal J."/>
            <person name="Nadendla S."/>
            <person name="Myers T."/>
            <person name="Yan Y."/>
            <person name="Sichtig H."/>
        </authorList>
    </citation>
    <scope>NUCLEOTIDE SEQUENCE [LARGE SCALE GENOMIC DNA]</scope>
    <source>
        <strain evidence="1 4">FDAARGOS_923</strain>
    </source>
</reference>
<proteinExistence type="predicted"/>
<protein>
    <submittedName>
        <fullName evidence="1">Cytosolic protein</fullName>
    </submittedName>
</protein>
<dbReference type="Proteomes" id="UP000435910">
    <property type="component" value="Unassembled WGS sequence"/>
</dbReference>
<dbReference type="EMBL" id="NILC01000001">
    <property type="protein sequence ID" value="TWL34108.1"/>
    <property type="molecule type" value="Genomic_DNA"/>
</dbReference>
<dbReference type="Proteomes" id="UP000595038">
    <property type="component" value="Chromosome"/>
</dbReference>
<gene>
    <name evidence="2" type="ORF">CHCC16736_1888</name>
    <name evidence="1" type="ORF">I6G80_10145</name>
</gene>
<organism evidence="2 3">
    <name type="scientific">Bacillus licheniformis</name>
    <dbReference type="NCBI Taxonomy" id="1402"/>
    <lineage>
        <taxon>Bacteria</taxon>
        <taxon>Bacillati</taxon>
        <taxon>Bacillota</taxon>
        <taxon>Bacilli</taxon>
        <taxon>Bacillales</taxon>
        <taxon>Bacillaceae</taxon>
        <taxon>Bacillus</taxon>
    </lineage>
</organism>
<dbReference type="EMBL" id="CP065647">
    <property type="protein sequence ID" value="QPR74581.1"/>
    <property type="molecule type" value="Genomic_DNA"/>
</dbReference>
<evidence type="ECO:0000313" key="3">
    <source>
        <dbReference type="Proteomes" id="UP000435910"/>
    </source>
</evidence>